<proteinExistence type="predicted"/>
<accession>A0A2P2QMX4</accession>
<dbReference type="EMBL" id="GGEC01087781">
    <property type="protein sequence ID" value="MBX68265.1"/>
    <property type="molecule type" value="Transcribed_RNA"/>
</dbReference>
<reference evidence="1" key="1">
    <citation type="submission" date="2018-02" db="EMBL/GenBank/DDBJ databases">
        <title>Rhizophora mucronata_Transcriptome.</title>
        <authorList>
            <person name="Meera S.P."/>
            <person name="Sreeshan A."/>
            <person name="Augustine A."/>
        </authorList>
    </citation>
    <scope>NUCLEOTIDE SEQUENCE</scope>
    <source>
        <tissue evidence="1">Leaf</tissue>
    </source>
</reference>
<protein>
    <submittedName>
        <fullName evidence="1">Uncharacterized protein</fullName>
    </submittedName>
</protein>
<organism evidence="1">
    <name type="scientific">Rhizophora mucronata</name>
    <name type="common">Asiatic mangrove</name>
    <dbReference type="NCBI Taxonomy" id="61149"/>
    <lineage>
        <taxon>Eukaryota</taxon>
        <taxon>Viridiplantae</taxon>
        <taxon>Streptophyta</taxon>
        <taxon>Embryophyta</taxon>
        <taxon>Tracheophyta</taxon>
        <taxon>Spermatophyta</taxon>
        <taxon>Magnoliopsida</taxon>
        <taxon>eudicotyledons</taxon>
        <taxon>Gunneridae</taxon>
        <taxon>Pentapetalae</taxon>
        <taxon>rosids</taxon>
        <taxon>fabids</taxon>
        <taxon>Malpighiales</taxon>
        <taxon>Rhizophoraceae</taxon>
        <taxon>Rhizophora</taxon>
    </lineage>
</organism>
<dbReference type="AlphaFoldDB" id="A0A2P2QMX4"/>
<sequence length="40" mass="4641">MSPIGYHVPPGKTRSLLASETEFSRFFINLFCFSFLHLHL</sequence>
<evidence type="ECO:0000313" key="1">
    <source>
        <dbReference type="EMBL" id="MBX68265.1"/>
    </source>
</evidence>
<name>A0A2P2QMX4_RHIMU</name>